<dbReference type="PANTHER" id="PTHR48079">
    <property type="entry name" value="PROTEIN YEEZ"/>
    <property type="match status" value="1"/>
</dbReference>
<feature type="region of interest" description="Disordered" evidence="1">
    <location>
        <begin position="571"/>
        <end position="621"/>
    </location>
</feature>
<dbReference type="InterPro" id="IPR036291">
    <property type="entry name" value="NAD(P)-bd_dom_sf"/>
</dbReference>
<sequence>MPAARRRPAPPVAVPSMAPASSTKRSPHADPAAMRAWSARPLPSAARTASATTSTTAIRTRATAVASGTFASAGTTPPPVARTVQNAPTAPARIKFARRIPVSREPRSVAQRTATAAVPETCVSSEPTRSSVAPTARRAPPAVQPKSAPRTAPKRAARARPKAPSATPAMQWLLRRKSLPSGANQRFCGQAGVACRDCAAEGSTCDLQANPRTCIAAPNACPTQYLACPAGTVTPTLPLQKGQCSAANLNGLAAVCAQGPDTAACVAARNALPAACSACLAPFAVPFQDLTGLLACVAPYLDAACNRSISCAADCSTASCDACASPQEEQQCRQQSTNGQCQPYYQQAQCTFAAFLGQGSFCNPQTYGNYGGWLAAVGKHARIRSACRRADRSFVRLILETIGRPDAFRTRGRPCGGIRPRRLHGAEGRCGRGRGGAPTAGDVGAGRPLWRPTLRTAVDGATERRSKRFAERGAVDGACNGPSDDPDRKTAGSAEAPRSDPRAPRAPLRRSVLSGVFPPPICRRFPYLRGPHAEDLRSLPPSHQSRSLLLSVLPWALWRCPRRGRRCRGRIGGPGRLRREDPARRHAPRGGSRRFRNGAYHGAGRRHVRRSAPARRLRRAGPLGGPPPADCHLWWAACPRAAVAANHVAACCPGLWRAAAEALTKPMQHARFVTGFPSLLARTVVSTLLEAGEDPVVVLVRRADLPVAEAFAARLSYAERARFEVVEGDPTAIDLGLSGPTYVPFSNRLSTIYHAHEALFGTAPRDAIREQLSGAREAIALAKAAAKPPVLVFFSTALVAGDRKGTMPEEELDARRDFGTPVIEARARAEKMVRAVSSTVPTVVLRPTLLTGHSVTGELVPLTPFAELLAALVEARRRPDALGARSGSERRLHVVPVDWVAKVAVALSAVPHAYGRTVHVADDRPLSYDHLVDLVARATARAAGGGAMAGRMEGRSSKPRMLLPRNLKEAFFTTPGFERFAENPKLFGWWLSGPTNYSRANLVRFYTDGSACPAFESYVERLILVSEEARRSMMPPPRREEPIEIEDTLA</sequence>
<feature type="region of interest" description="Disordered" evidence="1">
    <location>
        <begin position="1"/>
        <end position="55"/>
    </location>
</feature>
<evidence type="ECO:0000259" key="2">
    <source>
        <dbReference type="Pfam" id="PF07993"/>
    </source>
</evidence>
<keyword evidence="4" id="KW-1185">Reference proteome</keyword>
<dbReference type="Pfam" id="PF07993">
    <property type="entry name" value="NAD_binding_4"/>
    <property type="match status" value="1"/>
</dbReference>
<feature type="region of interest" description="Disordered" evidence="1">
    <location>
        <begin position="411"/>
        <end position="511"/>
    </location>
</feature>
<dbReference type="InterPro" id="IPR051783">
    <property type="entry name" value="NAD(P)-dependent_oxidoreduct"/>
</dbReference>
<evidence type="ECO:0000256" key="1">
    <source>
        <dbReference type="SAM" id="MobiDB-lite"/>
    </source>
</evidence>
<proteinExistence type="predicted"/>
<dbReference type="InterPro" id="IPR013120">
    <property type="entry name" value="FAR_NAD-bd"/>
</dbReference>
<organism evidence="3 4">
    <name type="scientific">Daphnia magna</name>
    <dbReference type="NCBI Taxonomy" id="35525"/>
    <lineage>
        <taxon>Eukaryota</taxon>
        <taxon>Metazoa</taxon>
        <taxon>Ecdysozoa</taxon>
        <taxon>Arthropoda</taxon>
        <taxon>Crustacea</taxon>
        <taxon>Branchiopoda</taxon>
        <taxon>Diplostraca</taxon>
        <taxon>Cladocera</taxon>
        <taxon>Anomopoda</taxon>
        <taxon>Daphniidae</taxon>
        <taxon>Daphnia</taxon>
    </lineage>
</organism>
<feature type="compositionally biased region" description="Low complexity" evidence="1">
    <location>
        <begin position="44"/>
        <end position="55"/>
    </location>
</feature>
<feature type="compositionally biased region" description="Low complexity" evidence="1">
    <location>
        <begin position="128"/>
        <end position="151"/>
    </location>
</feature>
<evidence type="ECO:0000313" key="4">
    <source>
        <dbReference type="Proteomes" id="UP001234178"/>
    </source>
</evidence>
<name>A0ABR0B984_9CRUS</name>
<dbReference type="Proteomes" id="UP001234178">
    <property type="component" value="Unassembled WGS sequence"/>
</dbReference>
<protein>
    <recommendedName>
        <fullName evidence="2">Thioester reductase (TE) domain-containing protein</fullName>
    </recommendedName>
</protein>
<dbReference type="Gene3D" id="3.40.50.720">
    <property type="entry name" value="NAD(P)-binding Rossmann-like Domain"/>
    <property type="match status" value="1"/>
</dbReference>
<feature type="compositionally biased region" description="Basic and acidic residues" evidence="1">
    <location>
        <begin position="461"/>
        <end position="474"/>
    </location>
</feature>
<feature type="domain" description="Thioester reductase (TE)" evidence="2">
    <location>
        <begin position="673"/>
        <end position="903"/>
    </location>
</feature>
<accession>A0ABR0B984</accession>
<comment type="caution">
    <text evidence="3">The sequence shown here is derived from an EMBL/GenBank/DDBJ whole genome shotgun (WGS) entry which is preliminary data.</text>
</comment>
<feature type="compositionally biased region" description="Basic residues" evidence="1">
    <location>
        <begin position="152"/>
        <end position="161"/>
    </location>
</feature>
<feature type="compositionally biased region" description="Basic residues" evidence="1">
    <location>
        <begin position="603"/>
        <end position="619"/>
    </location>
</feature>
<dbReference type="SUPFAM" id="SSF51735">
    <property type="entry name" value="NAD(P)-binding Rossmann-fold domains"/>
    <property type="match status" value="1"/>
</dbReference>
<dbReference type="EMBL" id="JAOYFB010000041">
    <property type="protein sequence ID" value="KAK4045142.1"/>
    <property type="molecule type" value="Genomic_DNA"/>
</dbReference>
<feature type="region of interest" description="Disordered" evidence="1">
    <location>
        <begin position="104"/>
        <end position="170"/>
    </location>
</feature>
<reference evidence="3 4" key="1">
    <citation type="journal article" date="2023" name="Nucleic Acids Res.">
        <title>The hologenome of Daphnia magna reveals possible DNA methylation and microbiome-mediated evolution of the host genome.</title>
        <authorList>
            <person name="Chaturvedi A."/>
            <person name="Li X."/>
            <person name="Dhandapani V."/>
            <person name="Marshall H."/>
            <person name="Kissane S."/>
            <person name="Cuenca-Cambronero M."/>
            <person name="Asole G."/>
            <person name="Calvet F."/>
            <person name="Ruiz-Romero M."/>
            <person name="Marangio P."/>
            <person name="Guigo R."/>
            <person name="Rago D."/>
            <person name="Mirbahai L."/>
            <person name="Eastwood N."/>
            <person name="Colbourne J.K."/>
            <person name="Zhou J."/>
            <person name="Mallon E."/>
            <person name="Orsini L."/>
        </authorList>
    </citation>
    <scope>NUCLEOTIDE SEQUENCE [LARGE SCALE GENOMIC DNA]</scope>
    <source>
        <strain evidence="3">LRV0_1</strain>
    </source>
</reference>
<evidence type="ECO:0000313" key="3">
    <source>
        <dbReference type="EMBL" id="KAK4045142.1"/>
    </source>
</evidence>
<feature type="compositionally biased region" description="Basic residues" evidence="1">
    <location>
        <begin position="585"/>
        <end position="596"/>
    </location>
</feature>
<gene>
    <name evidence="3" type="ORF">OUZ56_032550</name>
</gene>
<dbReference type="PANTHER" id="PTHR48079:SF6">
    <property type="entry name" value="NAD(P)-BINDING DOMAIN-CONTAINING PROTEIN-RELATED"/>
    <property type="match status" value="1"/>
</dbReference>